<reference evidence="2 3" key="1">
    <citation type="submission" date="2016-04" db="EMBL/GenBank/DDBJ databases">
        <authorList>
            <person name="Evans L.H."/>
            <person name="Alamgir A."/>
            <person name="Owens N."/>
            <person name="Weber N.D."/>
            <person name="Virtaneva K."/>
            <person name="Barbian K."/>
            <person name="Babar A."/>
            <person name="Rosenke K."/>
        </authorList>
    </citation>
    <scope>NUCLEOTIDE SEQUENCE [LARGE SCALE GENOMIC DNA]</scope>
    <source>
        <strain evidence="2 3">PMB02</strain>
    </source>
</reference>
<accession>A0A179SAJ9</accession>
<gene>
    <name evidence="2" type="ORF">A5481_13740</name>
</gene>
<name>A0A179SAJ9_9HYPH</name>
<feature type="transmembrane region" description="Helical" evidence="1">
    <location>
        <begin position="43"/>
        <end position="60"/>
    </location>
</feature>
<proteinExistence type="predicted"/>
<protein>
    <recommendedName>
        <fullName evidence="4">DUF2842 domain-containing protein</fullName>
    </recommendedName>
</protein>
<dbReference type="OrthoDB" id="7510023at2"/>
<organism evidence="2 3">
    <name type="scientific">Methylobacterium platani</name>
    <dbReference type="NCBI Taxonomy" id="427683"/>
    <lineage>
        <taxon>Bacteria</taxon>
        <taxon>Pseudomonadati</taxon>
        <taxon>Pseudomonadota</taxon>
        <taxon>Alphaproteobacteria</taxon>
        <taxon>Hyphomicrobiales</taxon>
        <taxon>Methylobacteriaceae</taxon>
        <taxon>Methylobacterium</taxon>
    </lineage>
</organism>
<comment type="caution">
    <text evidence="2">The sequence shown here is derived from an EMBL/GenBank/DDBJ whole genome shotgun (WGS) entry which is preliminary data.</text>
</comment>
<sequence length="71" mass="7988">MRRRTRSFVGAIAMIAFVIVYAPLAMALADSRIAETPAVVQSVLYAILGIAWIFPLMPLIRWMERPDRDPA</sequence>
<evidence type="ECO:0000313" key="2">
    <source>
        <dbReference type="EMBL" id="OAS24481.1"/>
    </source>
</evidence>
<dbReference type="InterPro" id="IPR021265">
    <property type="entry name" value="DUF2842"/>
</dbReference>
<evidence type="ECO:0000313" key="3">
    <source>
        <dbReference type="Proteomes" id="UP000078316"/>
    </source>
</evidence>
<dbReference type="RefSeq" id="WP_048435825.1">
    <property type="nucleotide sequence ID" value="NZ_LWHQ01000023.1"/>
</dbReference>
<dbReference type="STRING" id="427683.A5481_13740"/>
<dbReference type="EMBL" id="LWHQ01000023">
    <property type="protein sequence ID" value="OAS24481.1"/>
    <property type="molecule type" value="Genomic_DNA"/>
</dbReference>
<evidence type="ECO:0008006" key="4">
    <source>
        <dbReference type="Google" id="ProtNLM"/>
    </source>
</evidence>
<keyword evidence="1" id="KW-0472">Membrane</keyword>
<dbReference type="Pfam" id="PF11003">
    <property type="entry name" value="DUF2842"/>
    <property type="match status" value="1"/>
</dbReference>
<dbReference type="Proteomes" id="UP000078316">
    <property type="component" value="Unassembled WGS sequence"/>
</dbReference>
<keyword evidence="1" id="KW-1133">Transmembrane helix</keyword>
<dbReference type="AlphaFoldDB" id="A0A179SAJ9"/>
<keyword evidence="1" id="KW-0812">Transmembrane</keyword>
<evidence type="ECO:0000256" key="1">
    <source>
        <dbReference type="SAM" id="Phobius"/>
    </source>
</evidence>